<dbReference type="SUPFAM" id="SSF49785">
    <property type="entry name" value="Galactose-binding domain-like"/>
    <property type="match status" value="1"/>
</dbReference>
<dbReference type="Gene3D" id="2.60.120.260">
    <property type="entry name" value="Galactose-binding domain-like"/>
    <property type="match status" value="1"/>
</dbReference>
<dbReference type="Pfam" id="PF00754">
    <property type="entry name" value="F5_F8_type_C"/>
    <property type="match status" value="1"/>
</dbReference>
<comment type="caution">
    <text evidence="3">The sequence shown here is derived from an EMBL/GenBank/DDBJ whole genome shotgun (WGS) entry which is preliminary data.</text>
</comment>
<dbReference type="PROSITE" id="PS50948">
    <property type="entry name" value="PAN"/>
    <property type="match status" value="1"/>
</dbReference>
<protein>
    <submittedName>
        <fullName evidence="3">Coagulation factor VIII</fullName>
    </submittedName>
</protein>
<feature type="domain" description="Apple" evidence="2">
    <location>
        <begin position="170"/>
        <end position="258"/>
    </location>
</feature>
<dbReference type="SMART" id="SM00231">
    <property type="entry name" value="FA58C"/>
    <property type="match status" value="1"/>
</dbReference>
<dbReference type="Proteomes" id="UP001249851">
    <property type="component" value="Unassembled WGS sequence"/>
</dbReference>
<keyword evidence="4" id="KW-1185">Reference proteome</keyword>
<dbReference type="PANTHER" id="PTHR24543:SF335">
    <property type="entry name" value="EGF-LIKE REPEAT AND DISCOIDIN I-LIKE DOMAIN-CONTAINING PROTEIN 3"/>
    <property type="match status" value="1"/>
</dbReference>
<organism evidence="3 4">
    <name type="scientific">Acropora cervicornis</name>
    <name type="common">Staghorn coral</name>
    <dbReference type="NCBI Taxonomy" id="6130"/>
    <lineage>
        <taxon>Eukaryota</taxon>
        <taxon>Metazoa</taxon>
        <taxon>Cnidaria</taxon>
        <taxon>Anthozoa</taxon>
        <taxon>Hexacorallia</taxon>
        <taxon>Scleractinia</taxon>
        <taxon>Astrocoeniina</taxon>
        <taxon>Acroporidae</taxon>
        <taxon>Acropora</taxon>
    </lineage>
</organism>
<dbReference type="Pfam" id="PF00024">
    <property type="entry name" value="PAN_1"/>
    <property type="match status" value="1"/>
</dbReference>
<evidence type="ECO:0000313" key="4">
    <source>
        <dbReference type="Proteomes" id="UP001249851"/>
    </source>
</evidence>
<reference evidence="3" key="2">
    <citation type="journal article" date="2023" name="Science">
        <title>Genomic signatures of disease resistance in endangered staghorn corals.</title>
        <authorList>
            <person name="Vollmer S.V."/>
            <person name="Selwyn J.D."/>
            <person name="Despard B.A."/>
            <person name="Roesel C.L."/>
        </authorList>
    </citation>
    <scope>NUCLEOTIDE SEQUENCE</scope>
    <source>
        <strain evidence="3">K2</strain>
    </source>
</reference>
<reference evidence="3" key="1">
    <citation type="journal article" date="2023" name="G3 (Bethesda)">
        <title>Whole genome assembly and annotation of the endangered Caribbean coral Acropora cervicornis.</title>
        <authorList>
            <person name="Selwyn J.D."/>
            <person name="Vollmer S.V."/>
        </authorList>
    </citation>
    <scope>NUCLEOTIDE SEQUENCE</scope>
    <source>
        <strain evidence="3">K2</strain>
    </source>
</reference>
<name>A0AAD9V0H5_ACRCE</name>
<gene>
    <name evidence="3" type="ORF">P5673_020994</name>
</gene>
<dbReference type="Gene3D" id="3.50.4.10">
    <property type="entry name" value="Hepatocyte Growth Factor"/>
    <property type="match status" value="1"/>
</dbReference>
<dbReference type="CDD" id="cd00057">
    <property type="entry name" value="FA58C"/>
    <property type="match status" value="1"/>
</dbReference>
<dbReference type="SUPFAM" id="SSF57414">
    <property type="entry name" value="Hairpin loop containing domain-like"/>
    <property type="match status" value="1"/>
</dbReference>
<dbReference type="InterPro" id="IPR000421">
    <property type="entry name" value="FA58C"/>
</dbReference>
<proteinExistence type="predicted"/>
<evidence type="ECO:0000259" key="2">
    <source>
        <dbReference type="PROSITE" id="PS50948"/>
    </source>
</evidence>
<feature type="domain" description="F5/8 type C" evidence="1">
    <location>
        <begin position="77"/>
        <end position="178"/>
    </location>
</feature>
<dbReference type="InterPro" id="IPR003609">
    <property type="entry name" value="Pan_app"/>
</dbReference>
<dbReference type="EMBL" id="JARQWQ010000053">
    <property type="protein sequence ID" value="KAK2556789.1"/>
    <property type="molecule type" value="Genomic_DNA"/>
</dbReference>
<dbReference type="PROSITE" id="PS50022">
    <property type="entry name" value="FA58C_3"/>
    <property type="match status" value="1"/>
</dbReference>
<evidence type="ECO:0000259" key="1">
    <source>
        <dbReference type="PROSITE" id="PS50022"/>
    </source>
</evidence>
<evidence type="ECO:0000313" key="3">
    <source>
        <dbReference type="EMBL" id="KAK2556789.1"/>
    </source>
</evidence>
<dbReference type="AlphaFoldDB" id="A0AAD9V0H5"/>
<dbReference type="PANTHER" id="PTHR24543">
    <property type="entry name" value="MULTICOPPER OXIDASE-RELATED"/>
    <property type="match status" value="1"/>
</dbReference>
<sequence>TKSRELVFEIEATDDGALENCLNVKKLLEWKTVRSRMVKYLHLRSMTLSINPKGAECKQPLGMANGAINVQHHPLEWKTAKLLIPKSLHQIDLKSRHRVYGVATQGNPTVKKDYLKEYKLGWSLDNVTWETSVETLTGNTNWRDVIKHSIPAIQAQYIRLYPLKWHIWPCTRMEIYGEPWPQVPSTLFNGTSKAAPSVVMTSKITNDVTECTKLCLVTEQCKSFYYSQKMMRCEMIGAAAGNQELQNKSDFYYYERIASSLMFP</sequence>
<feature type="non-terminal residue" evidence="3">
    <location>
        <position position="1"/>
    </location>
</feature>
<accession>A0AAD9V0H5</accession>
<dbReference type="InterPro" id="IPR008979">
    <property type="entry name" value="Galactose-bd-like_sf"/>
</dbReference>